<keyword evidence="3" id="KW-1185">Reference proteome</keyword>
<dbReference type="PANTHER" id="PTHR43739">
    <property type="entry name" value="XYLOGLUCANASE (EUROFUNG)"/>
    <property type="match status" value="1"/>
</dbReference>
<accession>A0A7Y6TYQ7</accession>
<dbReference type="PROSITE" id="PS51318">
    <property type="entry name" value="TAT"/>
    <property type="match status" value="1"/>
</dbReference>
<evidence type="ECO:0000313" key="3">
    <source>
        <dbReference type="Proteomes" id="UP000529637"/>
    </source>
</evidence>
<reference evidence="2 3" key="1">
    <citation type="submission" date="2020-06" db="EMBL/GenBank/DDBJ databases">
        <title>Schlegella sp. ID0723 isolated from air conditioner.</title>
        <authorList>
            <person name="Kim D.Y."/>
            <person name="Kim D.-U."/>
        </authorList>
    </citation>
    <scope>NUCLEOTIDE SEQUENCE [LARGE SCALE GENOMIC DNA]</scope>
    <source>
        <strain evidence="2 3">ID0723</strain>
    </source>
</reference>
<name>A0A7Y6TYQ7_9BURK</name>
<dbReference type="PANTHER" id="PTHR43739:SF5">
    <property type="entry name" value="EXO-ALPHA-SIALIDASE"/>
    <property type="match status" value="1"/>
</dbReference>
<gene>
    <name evidence="2" type="ORF">HQN59_22190</name>
</gene>
<sequence length="291" mass="30855">MKSELIEDPAKGPVRVSRRRALTLLGGGAVIFSKPLHAAPAFAGSAMAADRKTGALYRAREQRLWRSADDGRSWDQVPTPSLPLGAGIASLSVSAGGALYLAGPRLGVMRRADPGGRWEAAARGLPSKDVVAVAAHATQADTVYAYVAERGIFRSEDAGQRWRLMDAGPRGGLTSFVHSDMADSMQTGWLLTAGLQGVRLSMDCFCGWRSTGELPGPAKAISYDPQNPTRVVASTREGVYESLDAGQAWARLSGPGTRVDALAFARDSTVYAVAGDAVLRRTSVGWERIDA</sequence>
<comment type="caution">
    <text evidence="2">The sequence shown here is derived from an EMBL/GenBank/DDBJ whole genome shotgun (WGS) entry which is preliminary data.</text>
</comment>
<dbReference type="RefSeq" id="WP_176071297.1">
    <property type="nucleotide sequence ID" value="NZ_JABWMJ010000013.1"/>
</dbReference>
<evidence type="ECO:0008006" key="4">
    <source>
        <dbReference type="Google" id="ProtNLM"/>
    </source>
</evidence>
<keyword evidence="1" id="KW-0812">Transmembrane</keyword>
<dbReference type="Proteomes" id="UP000529637">
    <property type="component" value="Unassembled WGS sequence"/>
</dbReference>
<evidence type="ECO:0000256" key="1">
    <source>
        <dbReference type="SAM" id="Phobius"/>
    </source>
</evidence>
<dbReference type="GO" id="GO:0010411">
    <property type="term" value="P:xyloglucan metabolic process"/>
    <property type="evidence" value="ECO:0007669"/>
    <property type="project" value="TreeGrafter"/>
</dbReference>
<keyword evidence="1" id="KW-0472">Membrane</keyword>
<dbReference type="InterPro" id="IPR052025">
    <property type="entry name" value="Xyloglucanase_GH74"/>
</dbReference>
<dbReference type="AlphaFoldDB" id="A0A7Y6TYQ7"/>
<dbReference type="SUPFAM" id="SSF110296">
    <property type="entry name" value="Oligoxyloglucan reducing end-specific cellobiohydrolase"/>
    <property type="match status" value="1"/>
</dbReference>
<dbReference type="Gene3D" id="2.130.10.10">
    <property type="entry name" value="YVTN repeat-like/Quinoprotein amine dehydrogenase"/>
    <property type="match status" value="2"/>
</dbReference>
<feature type="transmembrane region" description="Helical" evidence="1">
    <location>
        <begin position="82"/>
        <end position="102"/>
    </location>
</feature>
<protein>
    <recommendedName>
        <fullName evidence="4">Photosynthesis system II assembly factor Ycf48/Hcf136-like domain-containing protein</fullName>
    </recommendedName>
</protein>
<keyword evidence="1" id="KW-1133">Transmembrane helix</keyword>
<dbReference type="EMBL" id="JABWMJ010000013">
    <property type="protein sequence ID" value="NUZ08464.1"/>
    <property type="molecule type" value="Genomic_DNA"/>
</dbReference>
<dbReference type="InterPro" id="IPR015943">
    <property type="entry name" value="WD40/YVTN_repeat-like_dom_sf"/>
</dbReference>
<organism evidence="2 3">
    <name type="scientific">Piscinibacter koreensis</name>
    <dbReference type="NCBI Taxonomy" id="2742824"/>
    <lineage>
        <taxon>Bacteria</taxon>
        <taxon>Pseudomonadati</taxon>
        <taxon>Pseudomonadota</taxon>
        <taxon>Betaproteobacteria</taxon>
        <taxon>Burkholderiales</taxon>
        <taxon>Sphaerotilaceae</taxon>
        <taxon>Piscinibacter</taxon>
    </lineage>
</organism>
<evidence type="ECO:0000313" key="2">
    <source>
        <dbReference type="EMBL" id="NUZ08464.1"/>
    </source>
</evidence>
<proteinExistence type="predicted"/>
<dbReference type="InterPro" id="IPR006311">
    <property type="entry name" value="TAT_signal"/>
</dbReference>